<organism evidence="6 7">
    <name type="scientific">Durusdinium trenchii</name>
    <dbReference type="NCBI Taxonomy" id="1381693"/>
    <lineage>
        <taxon>Eukaryota</taxon>
        <taxon>Sar</taxon>
        <taxon>Alveolata</taxon>
        <taxon>Dinophyceae</taxon>
        <taxon>Suessiales</taxon>
        <taxon>Symbiodiniaceae</taxon>
        <taxon>Durusdinium</taxon>
    </lineage>
</organism>
<reference evidence="6 7" key="1">
    <citation type="submission" date="2024-02" db="EMBL/GenBank/DDBJ databases">
        <authorList>
            <person name="Chen Y."/>
            <person name="Shah S."/>
            <person name="Dougan E. K."/>
            <person name="Thang M."/>
            <person name="Chan C."/>
        </authorList>
    </citation>
    <scope>NUCLEOTIDE SEQUENCE [LARGE SCALE GENOMIC DNA]</scope>
</reference>
<dbReference type="EMBL" id="CAXAMN010005224">
    <property type="protein sequence ID" value="CAK9012849.1"/>
    <property type="molecule type" value="Genomic_DNA"/>
</dbReference>
<dbReference type="SMART" id="SM00382">
    <property type="entry name" value="AAA"/>
    <property type="match status" value="1"/>
</dbReference>
<feature type="compositionally biased region" description="Basic and acidic residues" evidence="4">
    <location>
        <begin position="245"/>
        <end position="269"/>
    </location>
</feature>
<comment type="caution">
    <text evidence="6">The sequence shown here is derived from an EMBL/GenBank/DDBJ whole genome shotgun (WGS) entry which is preliminary data.</text>
</comment>
<evidence type="ECO:0000259" key="5">
    <source>
        <dbReference type="SMART" id="SM00382"/>
    </source>
</evidence>
<keyword evidence="7" id="KW-1185">Reference proteome</keyword>
<feature type="region of interest" description="Disordered" evidence="4">
    <location>
        <begin position="245"/>
        <end position="296"/>
    </location>
</feature>
<comment type="similarity">
    <text evidence="1">Belongs to the AAA ATPase family.</text>
</comment>
<name>A0ABP0JF62_9DINO</name>
<dbReference type="Proteomes" id="UP001642484">
    <property type="component" value="Unassembled WGS sequence"/>
</dbReference>
<feature type="non-terminal residue" evidence="6">
    <location>
        <position position="883"/>
    </location>
</feature>
<dbReference type="InterPro" id="IPR054472">
    <property type="entry name" value="WHD"/>
</dbReference>
<dbReference type="PANTHER" id="PTHR23073">
    <property type="entry name" value="26S PROTEASOME REGULATORY SUBUNIT"/>
    <property type="match status" value="1"/>
</dbReference>
<feature type="domain" description="AAA+ ATPase" evidence="5">
    <location>
        <begin position="546"/>
        <end position="675"/>
    </location>
</feature>
<dbReference type="CDD" id="cd19481">
    <property type="entry name" value="RecA-like_protease"/>
    <property type="match status" value="1"/>
</dbReference>
<protein>
    <recommendedName>
        <fullName evidence="5">AAA+ ATPase domain-containing protein</fullName>
    </recommendedName>
</protein>
<keyword evidence="2" id="KW-0547">Nucleotide-binding</keyword>
<evidence type="ECO:0000256" key="1">
    <source>
        <dbReference type="ARBA" id="ARBA00006914"/>
    </source>
</evidence>
<keyword evidence="3" id="KW-0067">ATP-binding</keyword>
<dbReference type="InterPro" id="IPR050221">
    <property type="entry name" value="26S_Proteasome_ATPase"/>
</dbReference>
<dbReference type="InterPro" id="IPR027417">
    <property type="entry name" value="P-loop_NTPase"/>
</dbReference>
<dbReference type="Pfam" id="PF00004">
    <property type="entry name" value="AAA"/>
    <property type="match status" value="1"/>
</dbReference>
<sequence length="883" mass="98249">MVRTWHGRGTSTNATRDAGEVQGLLRDLEEVSPELALVVNEFQEELRSGEGFETEASWWRHVECRFALRCWLLHLEENLESVAVQIEALEGPSQVRKLQLLSQLSQAFESTTEPRLAKLPTAPRGVQVERRYNLSGREVEIFRLLVVRESATCRSLCRFLSSHSGSDGESALCSLCRSSKLDVQDFLQEKRPYVTEGIVRIQDGYGDTKEPSISPEAVHALLGKDLTTEQRLKLSSTAIDAVIKGDDTDDRRQDAAATEERGSVEKETEAVPETTTEGQQDSVASESAEDESEFQQPYKDSLDYLNDQFSLLECEIRIAEHRRQSTKEDVGVEEPFLLRSRKINVFEHEAKRKLALARIHHRLKLTKEAGLEVPRLEVLLQKTKLDDFEKSVVVMLVGNTLSPKIQATLNVGERRFCVNAPLQVRVILETFCRDFKEEVQKRVYFYKSSRLASSGIIRIGAGARSGDLTGHTVHIDRRILDFVVGLDTEINEVVEGSNLYKPSATLEQLVLPEDMKQGILALVDNFEQFCRYRKSSGLDDVIAHGSGLVLMFCGPSGTGKTLMVNALAAHLEKRVLLVNFKTLYSHNDTGLHEEDGSNVLKLFREAEMSDAVLFFDECESLFSQRGSGGSSELTALLTAMERYEGIIFLATNRPFDLDEAMYRRITSVFTFSKPDHVQRLEIWKLYTQTGVPLALDIDWEKIAMKFALTGGYIKNAIVSALLLAISRNNVDPKVTEEDITGGCIMQVRGSLQMQSFAKRLVPRAGLDSLVLAPNLKQKLLEIVAFEKARPLLLESWGFGDPGEAGSGGSSTREIGAHRPVVTVALFWGAAGTGKSAAAEAMGFEFGRAPGRQPEPERPTVEIAALHLLEIPMGKQSKGTACER</sequence>
<dbReference type="InterPro" id="IPR003959">
    <property type="entry name" value="ATPase_AAA_core"/>
</dbReference>
<evidence type="ECO:0000256" key="4">
    <source>
        <dbReference type="SAM" id="MobiDB-lite"/>
    </source>
</evidence>
<evidence type="ECO:0000256" key="2">
    <source>
        <dbReference type="ARBA" id="ARBA00022741"/>
    </source>
</evidence>
<proteinExistence type="inferred from homology"/>
<evidence type="ECO:0000313" key="6">
    <source>
        <dbReference type="EMBL" id="CAK9012849.1"/>
    </source>
</evidence>
<dbReference type="Gene3D" id="3.40.50.300">
    <property type="entry name" value="P-loop containing nucleotide triphosphate hydrolases"/>
    <property type="match status" value="1"/>
</dbReference>
<dbReference type="SUPFAM" id="SSF52540">
    <property type="entry name" value="P-loop containing nucleoside triphosphate hydrolases"/>
    <property type="match status" value="1"/>
</dbReference>
<gene>
    <name evidence="6" type="ORF">CCMP2556_LOCUS11006</name>
</gene>
<dbReference type="Gene3D" id="1.10.8.60">
    <property type="match status" value="1"/>
</dbReference>
<evidence type="ECO:0000256" key="3">
    <source>
        <dbReference type="ARBA" id="ARBA00022840"/>
    </source>
</evidence>
<dbReference type="Pfam" id="PF22977">
    <property type="entry name" value="WHD"/>
    <property type="match status" value="1"/>
</dbReference>
<evidence type="ECO:0000313" key="7">
    <source>
        <dbReference type="Proteomes" id="UP001642484"/>
    </source>
</evidence>
<accession>A0ABP0JF62</accession>
<dbReference type="InterPro" id="IPR003593">
    <property type="entry name" value="AAA+_ATPase"/>
</dbReference>